<dbReference type="SUPFAM" id="SSF53335">
    <property type="entry name" value="S-adenosyl-L-methionine-dependent methyltransferases"/>
    <property type="match status" value="1"/>
</dbReference>
<evidence type="ECO:0000256" key="2">
    <source>
        <dbReference type="ARBA" id="ARBA00022679"/>
    </source>
</evidence>
<dbReference type="InterPro" id="IPR051654">
    <property type="entry name" value="Meroterpenoid_MTases"/>
</dbReference>
<keyword evidence="2" id="KW-0808">Transferase</keyword>
<comment type="pathway">
    <text evidence="1">Secondary metabolite biosynthesis.</text>
</comment>
<dbReference type="Gene3D" id="3.40.50.150">
    <property type="entry name" value="Vaccinia Virus protein VP39"/>
    <property type="match status" value="1"/>
</dbReference>
<dbReference type="GO" id="GO:0032259">
    <property type="term" value="P:methylation"/>
    <property type="evidence" value="ECO:0007669"/>
    <property type="project" value="UniProtKB-KW"/>
</dbReference>
<evidence type="ECO:0000256" key="4">
    <source>
        <dbReference type="ARBA" id="ARBA00038314"/>
    </source>
</evidence>
<accession>A0AAW2YWB0</accession>
<evidence type="ECO:0000313" key="6">
    <source>
        <dbReference type="EMBL" id="KAL0481258.1"/>
    </source>
</evidence>
<evidence type="ECO:0000256" key="1">
    <source>
        <dbReference type="ARBA" id="ARBA00005179"/>
    </source>
</evidence>
<dbReference type="InterPro" id="IPR029063">
    <property type="entry name" value="SAM-dependent_MTases_sf"/>
</dbReference>
<sequence>MTSSIKPEQSSYSFKNEHIDVGPLLTDEKLKFLQAYSKEEDLQVLKKRVIDVRKESIEKNHVYRCIQHIMFLETRFDKHQLYPEMINKLKTDQSSRILELGCCFGTDVRKLLMDGVSSDQIVASDLIPDFWNLGKKLYQDDQIVNQIKTVWGDFATSNAQEGVDIEKENWNSSFDFIASWFVLHVFSKQQCENFLKNVFKCLKNDGVYVGMCALSEKEGEWLKGENTSSAPRYLHSVSSLKSLLQGIGFSDVHVNLAENKNRPQQTENHIIGIFDARRRL</sequence>
<organism evidence="6 7">
    <name type="scientific">Acrasis kona</name>
    <dbReference type="NCBI Taxonomy" id="1008807"/>
    <lineage>
        <taxon>Eukaryota</taxon>
        <taxon>Discoba</taxon>
        <taxon>Heterolobosea</taxon>
        <taxon>Tetramitia</taxon>
        <taxon>Eutetramitia</taxon>
        <taxon>Acrasidae</taxon>
        <taxon>Acrasis</taxon>
    </lineage>
</organism>
<dbReference type="PANTHER" id="PTHR35897">
    <property type="entry name" value="METHYLTRANSFERASE AUSD"/>
    <property type="match status" value="1"/>
</dbReference>
<comment type="caution">
    <text evidence="6">The sequence shown here is derived from an EMBL/GenBank/DDBJ whole genome shotgun (WGS) entry which is preliminary data.</text>
</comment>
<evidence type="ECO:0000259" key="5">
    <source>
        <dbReference type="Pfam" id="PF13649"/>
    </source>
</evidence>
<keyword evidence="7" id="KW-1185">Reference proteome</keyword>
<name>A0AAW2YWB0_9EUKA</name>
<proteinExistence type="inferred from homology"/>
<feature type="domain" description="Methyltransferase" evidence="5">
    <location>
        <begin position="97"/>
        <end position="206"/>
    </location>
</feature>
<dbReference type="AlphaFoldDB" id="A0AAW2YWB0"/>
<dbReference type="Proteomes" id="UP001431209">
    <property type="component" value="Unassembled WGS sequence"/>
</dbReference>
<keyword evidence="3" id="KW-0949">S-adenosyl-L-methionine</keyword>
<comment type="similarity">
    <text evidence="4">Belongs to the class I-like SAM-binding methyltransferase superfamily.</text>
</comment>
<dbReference type="GO" id="GO:0008168">
    <property type="term" value="F:methyltransferase activity"/>
    <property type="evidence" value="ECO:0007669"/>
    <property type="project" value="UniProtKB-KW"/>
</dbReference>
<evidence type="ECO:0000256" key="3">
    <source>
        <dbReference type="ARBA" id="ARBA00022691"/>
    </source>
</evidence>
<protein>
    <submittedName>
        <fullName evidence="6">mRNA cap guanine-N7 methyltransferase</fullName>
    </submittedName>
</protein>
<evidence type="ECO:0000313" key="7">
    <source>
        <dbReference type="Proteomes" id="UP001431209"/>
    </source>
</evidence>
<dbReference type="Pfam" id="PF13649">
    <property type="entry name" value="Methyltransf_25"/>
    <property type="match status" value="1"/>
</dbReference>
<reference evidence="6 7" key="1">
    <citation type="submission" date="2024-03" db="EMBL/GenBank/DDBJ databases">
        <title>The Acrasis kona genome and developmental transcriptomes reveal deep origins of eukaryotic multicellular pathways.</title>
        <authorList>
            <person name="Sheikh S."/>
            <person name="Fu C.-J."/>
            <person name="Brown M.W."/>
            <person name="Baldauf S.L."/>
        </authorList>
    </citation>
    <scope>NUCLEOTIDE SEQUENCE [LARGE SCALE GENOMIC DNA]</scope>
    <source>
        <strain evidence="6 7">ATCC MYA-3509</strain>
    </source>
</reference>
<gene>
    <name evidence="6" type="ORF">AKO1_012801</name>
</gene>
<dbReference type="InterPro" id="IPR041698">
    <property type="entry name" value="Methyltransf_25"/>
</dbReference>
<dbReference type="PANTHER" id="PTHR35897:SF1">
    <property type="entry name" value="METHYLTRANSFERASE AUSD"/>
    <property type="match status" value="1"/>
</dbReference>
<keyword evidence="6" id="KW-0489">Methyltransferase</keyword>
<dbReference type="EMBL" id="JAOPGA020000741">
    <property type="protein sequence ID" value="KAL0481258.1"/>
    <property type="molecule type" value="Genomic_DNA"/>
</dbReference>